<name>A0ABX3PHD0_9HYPH</name>
<protein>
    <recommendedName>
        <fullName evidence="3">Winged helix-turn-helix domain-containing protein</fullName>
    </recommendedName>
</protein>
<organism evidence="1 2">
    <name type="scientific">Xaviernesmea rhizosphaerae</name>
    <dbReference type="NCBI Taxonomy" id="1672749"/>
    <lineage>
        <taxon>Bacteria</taxon>
        <taxon>Pseudomonadati</taxon>
        <taxon>Pseudomonadota</taxon>
        <taxon>Alphaproteobacteria</taxon>
        <taxon>Hyphomicrobiales</taxon>
        <taxon>Rhizobiaceae</taxon>
        <taxon>Rhizobium/Agrobacterium group</taxon>
        <taxon>Xaviernesmea</taxon>
    </lineage>
</organism>
<dbReference type="EMBL" id="MSPX01000002">
    <property type="protein sequence ID" value="OQP87881.1"/>
    <property type="molecule type" value="Genomic_DNA"/>
</dbReference>
<evidence type="ECO:0008006" key="3">
    <source>
        <dbReference type="Google" id="ProtNLM"/>
    </source>
</evidence>
<keyword evidence="2" id="KW-1185">Reference proteome</keyword>
<evidence type="ECO:0000313" key="1">
    <source>
        <dbReference type="EMBL" id="OQP87881.1"/>
    </source>
</evidence>
<reference evidence="1 2" key="1">
    <citation type="journal article" date="2017" name="Antonie Van Leeuwenhoek">
        <title>Rhizobium rhizosphaerae sp. nov., a novel species isolated from rice rhizosphere.</title>
        <authorList>
            <person name="Zhao J.J."/>
            <person name="Zhang J."/>
            <person name="Zhang R.J."/>
            <person name="Zhang C.W."/>
            <person name="Yin H.Q."/>
            <person name="Zhang X.X."/>
        </authorList>
    </citation>
    <scope>NUCLEOTIDE SEQUENCE [LARGE SCALE GENOMIC DNA]</scope>
    <source>
        <strain evidence="1 2">RD15</strain>
    </source>
</reference>
<dbReference type="Proteomes" id="UP000192652">
    <property type="component" value="Unassembled WGS sequence"/>
</dbReference>
<accession>A0ABX3PHD0</accession>
<gene>
    <name evidence="1" type="ORF">BTR14_03115</name>
</gene>
<sequence length="320" mass="36007">MSGGATEGERSAARARAEAMAASAGLTLAQAVSSLSGQANPEPVNFFAGFADWMEQKQPGYKAARAKEEAERNTRAAIRRAEILRAFGTLRAFMDPTPLEALLFKAGKPFVTKWVTFEDVCGTRRRHADVMKGTKGRHGLIEDFDPQAVQAVKEAIPFPLGVSAAFEELKQWDRLEKDRALFTGGEYYFDARADLRIELLRDVMRNQPVAGWADLEARFHYKSYDWQQQWIDERAFEDAEWSRVFADFAILRARCDPPADAAQNGHAQFERRTNADKAAQVREMAATFPDLSSREIGRRLGVSPQTVSTWRRKMAEGRRV</sequence>
<comment type="caution">
    <text evidence="1">The sequence shown here is derived from an EMBL/GenBank/DDBJ whole genome shotgun (WGS) entry which is preliminary data.</text>
</comment>
<proteinExistence type="predicted"/>
<evidence type="ECO:0000313" key="2">
    <source>
        <dbReference type="Proteomes" id="UP000192652"/>
    </source>
</evidence>